<accession>A0A1D8TYD0</accession>
<dbReference type="Proteomes" id="UP000177870">
    <property type="component" value="Chromosome"/>
</dbReference>
<dbReference type="Pfam" id="PF04313">
    <property type="entry name" value="HSDR_N"/>
    <property type="match status" value="1"/>
</dbReference>
<name>A0A1D8TYD0_9CYAN</name>
<keyword evidence="2" id="KW-0255">Endonuclease</keyword>
<proteinExistence type="predicted"/>
<dbReference type="STRING" id="1458985.BJP34_27250"/>
<dbReference type="InterPro" id="IPR007409">
    <property type="entry name" value="Restrct_endonuc_type1_HsdR_N"/>
</dbReference>
<feature type="domain" description="Restriction endonuclease type I HsdR N-terminal" evidence="1">
    <location>
        <begin position="48"/>
        <end position="170"/>
    </location>
</feature>
<dbReference type="GO" id="GO:0005524">
    <property type="term" value="F:ATP binding"/>
    <property type="evidence" value="ECO:0007669"/>
    <property type="project" value="UniProtKB-KW"/>
</dbReference>
<dbReference type="Gene3D" id="3.90.1570.30">
    <property type="match status" value="1"/>
</dbReference>
<dbReference type="GO" id="GO:0009307">
    <property type="term" value="P:DNA restriction-modification system"/>
    <property type="evidence" value="ECO:0007669"/>
    <property type="project" value="UniProtKB-KW"/>
</dbReference>
<dbReference type="KEGG" id="mpro:BJP34_27250"/>
<evidence type="ECO:0000313" key="2">
    <source>
        <dbReference type="EMBL" id="AOX02648.1"/>
    </source>
</evidence>
<sequence length="208" mass="23873">MVQTIQAQDFSLEELQEHFRLQLTTDSQFFPDWQDNLPSLTDQEKRSLERVRNNYFNLVNRRPLLEEAVKMVVLSPLLDLAGFFQAPFSIRTETSVEIAAEDNRVIVRGRIDVLVVRQRLWILVIESKSTKFDVMAALPQALAYMLDGSKSDKPRFGFLVNGREFVFVKLQPADVPIYGRSYALSIDRENELEQVLAALKAIGQLLLD</sequence>
<dbReference type="EMBL" id="CP017599">
    <property type="protein sequence ID" value="AOX02648.1"/>
    <property type="molecule type" value="Genomic_DNA"/>
</dbReference>
<organism evidence="2 3">
    <name type="scientific">Moorena producens PAL-8-15-08-1</name>
    <dbReference type="NCBI Taxonomy" id="1458985"/>
    <lineage>
        <taxon>Bacteria</taxon>
        <taxon>Bacillati</taxon>
        <taxon>Cyanobacteriota</taxon>
        <taxon>Cyanophyceae</taxon>
        <taxon>Coleofasciculales</taxon>
        <taxon>Coleofasciculaceae</taxon>
        <taxon>Moorena</taxon>
    </lineage>
</organism>
<dbReference type="GO" id="GO:0003677">
    <property type="term" value="F:DNA binding"/>
    <property type="evidence" value="ECO:0007669"/>
    <property type="project" value="UniProtKB-KW"/>
</dbReference>
<keyword evidence="2" id="KW-0540">Nuclease</keyword>
<keyword evidence="2" id="KW-0378">Hydrolase</keyword>
<dbReference type="AlphaFoldDB" id="A0A1D8TYD0"/>
<dbReference type="OrthoDB" id="511707at2"/>
<reference evidence="3" key="1">
    <citation type="submission" date="2016-10" db="EMBL/GenBank/DDBJ databases">
        <title>Comparative genomics uncovers the prolific and rare metabolic potential of the cyanobacterial genus Moorea.</title>
        <authorList>
            <person name="Leao T."/>
            <person name="Castelao G."/>
            <person name="Korobeynikov A."/>
            <person name="Monroe E.A."/>
            <person name="Podell S."/>
            <person name="Glukhov E."/>
            <person name="Allen E."/>
            <person name="Gerwick W.H."/>
            <person name="Gerwick L."/>
        </authorList>
    </citation>
    <scope>NUCLEOTIDE SEQUENCE [LARGE SCALE GENOMIC DNA]</scope>
    <source>
        <strain evidence="3">PAL-8-15-08-1</strain>
    </source>
</reference>
<protein>
    <submittedName>
        <fullName evidence="2">Type I restriction endonuclease subunit R</fullName>
    </submittedName>
</protein>
<gene>
    <name evidence="2" type="ORF">BJP34_27250</name>
</gene>
<evidence type="ECO:0000259" key="1">
    <source>
        <dbReference type="Pfam" id="PF04313"/>
    </source>
</evidence>
<dbReference type="GO" id="GO:0009035">
    <property type="term" value="F:type I site-specific deoxyribonuclease activity"/>
    <property type="evidence" value="ECO:0007669"/>
    <property type="project" value="UniProtKB-EC"/>
</dbReference>
<dbReference type="RefSeq" id="WP_070395050.1">
    <property type="nucleotide sequence ID" value="NZ_CP017599.1"/>
</dbReference>
<evidence type="ECO:0000313" key="3">
    <source>
        <dbReference type="Proteomes" id="UP000177870"/>
    </source>
</evidence>